<comment type="caution">
    <text evidence="2">The sequence shown here is derived from an EMBL/GenBank/DDBJ whole genome shotgun (WGS) entry which is preliminary data.</text>
</comment>
<evidence type="ECO:0000256" key="1">
    <source>
        <dbReference type="SAM" id="MobiDB-lite"/>
    </source>
</evidence>
<gene>
    <name evidence="2" type="ORF">BV898_18491</name>
</gene>
<accession>A0A9X6NP97</accession>
<dbReference type="Proteomes" id="UP000192578">
    <property type="component" value="Unassembled WGS sequence"/>
</dbReference>
<evidence type="ECO:0000313" key="3">
    <source>
        <dbReference type="Proteomes" id="UP000192578"/>
    </source>
</evidence>
<dbReference type="AlphaFoldDB" id="A0A9X6NP97"/>
<name>A0A9X6NP97_HYPEX</name>
<dbReference type="OrthoDB" id="9977282at2759"/>
<organism evidence="2 3">
    <name type="scientific">Hypsibius exemplaris</name>
    <name type="common">Freshwater tardigrade</name>
    <dbReference type="NCBI Taxonomy" id="2072580"/>
    <lineage>
        <taxon>Eukaryota</taxon>
        <taxon>Metazoa</taxon>
        <taxon>Ecdysozoa</taxon>
        <taxon>Tardigrada</taxon>
        <taxon>Eutardigrada</taxon>
        <taxon>Parachela</taxon>
        <taxon>Hypsibioidea</taxon>
        <taxon>Hypsibiidae</taxon>
        <taxon>Hypsibius</taxon>
    </lineage>
</organism>
<proteinExistence type="predicted"/>
<reference evidence="3" key="1">
    <citation type="submission" date="2017-01" db="EMBL/GenBank/DDBJ databases">
        <title>Comparative genomics of anhydrobiosis in the tardigrade Hypsibius dujardini.</title>
        <authorList>
            <person name="Yoshida Y."/>
            <person name="Koutsovoulos G."/>
            <person name="Laetsch D."/>
            <person name="Stevens L."/>
            <person name="Kumar S."/>
            <person name="Horikawa D."/>
            <person name="Ishino K."/>
            <person name="Komine S."/>
            <person name="Tomita M."/>
            <person name="Blaxter M."/>
            <person name="Arakawa K."/>
        </authorList>
    </citation>
    <scope>NUCLEOTIDE SEQUENCE [LARGE SCALE GENOMIC DNA]</scope>
    <source>
        <strain evidence="3">Z151</strain>
    </source>
</reference>
<feature type="region of interest" description="Disordered" evidence="1">
    <location>
        <begin position="15"/>
        <end position="51"/>
    </location>
</feature>
<evidence type="ECO:0000313" key="2">
    <source>
        <dbReference type="EMBL" id="OWA54071.1"/>
    </source>
</evidence>
<dbReference type="EMBL" id="MTYJ01000368">
    <property type="protein sequence ID" value="OWA54071.1"/>
    <property type="molecule type" value="Genomic_DNA"/>
</dbReference>
<keyword evidence="3" id="KW-1185">Reference proteome</keyword>
<sequence length="149" mass="17005">MAFAAPDIVTQIKDWTWPNPGPIEEHDEKRRKNPRNEAFAQHPESHPGALPRTDTLFIADAYTISTNRKRAFASPLFLRNFRHHGEAFLVDGVECIGKTQKWTEIQALLTVKTSVRCKPKPKARDGFDRVVDTLLRAARPRMSWPTTCV</sequence>
<protein>
    <submittedName>
        <fullName evidence="2">Uncharacterized protein</fullName>
    </submittedName>
</protein>